<evidence type="ECO:0000256" key="2">
    <source>
        <dbReference type="ARBA" id="ARBA00012720"/>
    </source>
</evidence>
<dbReference type="SUPFAM" id="SSF57716">
    <property type="entry name" value="Glucocorticoid receptor-like (DNA-binding domain)"/>
    <property type="match status" value="1"/>
</dbReference>
<dbReference type="GO" id="GO:0008270">
    <property type="term" value="F:zinc ion binding"/>
    <property type="evidence" value="ECO:0007669"/>
    <property type="project" value="UniProtKB-KW"/>
</dbReference>
<evidence type="ECO:0000259" key="16">
    <source>
        <dbReference type="PROSITE" id="PS51068"/>
    </source>
</evidence>
<dbReference type="CDD" id="cd08971">
    <property type="entry name" value="AcNei2_N"/>
    <property type="match status" value="1"/>
</dbReference>
<dbReference type="Gene3D" id="3.20.190.10">
    <property type="entry name" value="MutM-like, N-terminal"/>
    <property type="match status" value="1"/>
</dbReference>
<reference evidence="18" key="1">
    <citation type="submission" date="2016-10" db="EMBL/GenBank/DDBJ databases">
        <authorList>
            <person name="de Groot N.N."/>
        </authorList>
    </citation>
    <scope>NUCLEOTIDE SEQUENCE [LARGE SCALE GENOMIC DNA]</scope>
    <source>
        <strain evidence="18">CGMCC 1.10697</strain>
    </source>
</reference>
<evidence type="ECO:0000256" key="11">
    <source>
        <dbReference type="ARBA" id="ARBA00023268"/>
    </source>
</evidence>
<dbReference type="EC" id="4.2.99.18" evidence="2"/>
<dbReference type="SMART" id="SM00898">
    <property type="entry name" value="Fapy_DNA_glyco"/>
    <property type="match status" value="1"/>
</dbReference>
<dbReference type="GO" id="GO:0003684">
    <property type="term" value="F:damaged DNA binding"/>
    <property type="evidence" value="ECO:0007669"/>
    <property type="project" value="InterPro"/>
</dbReference>
<keyword evidence="18" id="KW-0540">Nuclease</keyword>
<dbReference type="PANTHER" id="PTHR42697">
    <property type="entry name" value="ENDONUCLEASE 8"/>
    <property type="match status" value="1"/>
</dbReference>
<dbReference type="GO" id="GO:0006284">
    <property type="term" value="P:base-excision repair"/>
    <property type="evidence" value="ECO:0007669"/>
    <property type="project" value="InterPro"/>
</dbReference>
<dbReference type="EMBL" id="FOKC01000008">
    <property type="protein sequence ID" value="SFB34918.1"/>
    <property type="molecule type" value="Genomic_DNA"/>
</dbReference>
<evidence type="ECO:0000256" key="14">
    <source>
        <dbReference type="SAM" id="MobiDB-lite"/>
    </source>
</evidence>
<dbReference type="InterPro" id="IPR010979">
    <property type="entry name" value="Ribosomal_uS13-like_H2TH"/>
</dbReference>
<keyword evidence="11" id="KW-0511">Multifunctional enzyme</keyword>
<keyword evidence="4" id="KW-0227">DNA damage</keyword>
<keyword evidence="10" id="KW-0456">Lyase</keyword>
<reference evidence="17 20" key="2">
    <citation type="submission" date="2017-12" db="EMBL/GenBank/DDBJ databases">
        <title>Pharmacopeia of the Arctic Ocean.</title>
        <authorList>
            <person name="Collins E."/>
            <person name="Ducluzeau A.-L."/>
        </authorList>
    </citation>
    <scope>NUCLEOTIDE SEQUENCE [LARGE SCALE GENOMIC DNA]</scope>
    <source>
        <strain evidence="17 20">DSM 23325</strain>
    </source>
</reference>
<evidence type="ECO:0000256" key="4">
    <source>
        <dbReference type="ARBA" id="ARBA00022763"/>
    </source>
</evidence>
<feature type="compositionally biased region" description="Basic residues" evidence="14">
    <location>
        <begin position="294"/>
        <end position="306"/>
    </location>
</feature>
<dbReference type="EMBL" id="PJBV01000011">
    <property type="protein sequence ID" value="PKH43449.1"/>
    <property type="molecule type" value="Genomic_DNA"/>
</dbReference>
<evidence type="ECO:0000256" key="9">
    <source>
        <dbReference type="ARBA" id="ARBA00023204"/>
    </source>
</evidence>
<dbReference type="GO" id="GO:0000703">
    <property type="term" value="F:oxidized pyrimidine nucleobase lesion DNA N-glycosylase activity"/>
    <property type="evidence" value="ECO:0007669"/>
    <property type="project" value="TreeGrafter"/>
</dbReference>
<evidence type="ECO:0000256" key="5">
    <source>
        <dbReference type="ARBA" id="ARBA00022771"/>
    </source>
</evidence>
<dbReference type="OrthoDB" id="9800855at2"/>
<keyword evidence="18" id="KW-0255">Endonuclease</keyword>
<gene>
    <name evidence="17" type="ORF">CXG46_03020</name>
    <name evidence="18" type="ORF">SAMN05192575_10874</name>
</gene>
<feature type="domain" description="Formamidopyrimidine-DNA glycosylase catalytic" evidence="16">
    <location>
        <begin position="2"/>
        <end position="108"/>
    </location>
</feature>
<evidence type="ECO:0000256" key="7">
    <source>
        <dbReference type="ARBA" id="ARBA00022833"/>
    </source>
</evidence>
<keyword evidence="8" id="KW-0238">DNA-binding</keyword>
<evidence type="ECO:0000313" key="20">
    <source>
        <dbReference type="Proteomes" id="UP000233565"/>
    </source>
</evidence>
<evidence type="ECO:0000256" key="12">
    <source>
        <dbReference type="ARBA" id="ARBA00023295"/>
    </source>
</evidence>
<dbReference type="STRING" id="748909.SAMN05192575_10874"/>
<dbReference type="RefSeq" id="WP_091199961.1">
    <property type="nucleotide sequence ID" value="NZ_FOKC01000008.1"/>
</dbReference>
<dbReference type="Proteomes" id="UP000233565">
    <property type="component" value="Unassembled WGS sequence"/>
</dbReference>
<dbReference type="InterPro" id="IPR012319">
    <property type="entry name" value="FPG_cat"/>
</dbReference>
<evidence type="ECO:0000259" key="15">
    <source>
        <dbReference type="PROSITE" id="PS51066"/>
    </source>
</evidence>
<dbReference type="Pfam" id="PF06831">
    <property type="entry name" value="H2TH"/>
    <property type="match status" value="1"/>
</dbReference>
<evidence type="ECO:0000256" key="1">
    <source>
        <dbReference type="ARBA" id="ARBA00009409"/>
    </source>
</evidence>
<evidence type="ECO:0000256" key="6">
    <source>
        <dbReference type="ARBA" id="ARBA00022801"/>
    </source>
</evidence>
<keyword evidence="20" id="KW-1185">Reference proteome</keyword>
<keyword evidence="3" id="KW-0479">Metal-binding</keyword>
<dbReference type="GO" id="GO:0140078">
    <property type="term" value="F:class I DNA-(apurinic or apyrimidinic site) endonuclease activity"/>
    <property type="evidence" value="ECO:0007669"/>
    <property type="project" value="UniProtKB-EC"/>
</dbReference>
<dbReference type="SMART" id="SM01232">
    <property type="entry name" value="H2TH"/>
    <property type="match status" value="1"/>
</dbReference>
<evidence type="ECO:0000256" key="13">
    <source>
        <dbReference type="PROSITE-ProRule" id="PRU00391"/>
    </source>
</evidence>
<dbReference type="PROSITE" id="PS51068">
    <property type="entry name" value="FPG_CAT"/>
    <property type="match status" value="1"/>
</dbReference>
<proteinExistence type="inferred from homology"/>
<dbReference type="AlphaFoldDB" id="A0A1I1AEJ4"/>
<keyword evidence="5 13" id="KW-0863">Zinc-finger</keyword>
<keyword evidence="6" id="KW-0378">Hydrolase</keyword>
<feature type="region of interest" description="Disordered" evidence="14">
    <location>
        <begin position="268"/>
        <end position="306"/>
    </location>
</feature>
<organism evidence="18 19">
    <name type="scientific">Nocardioides alpinus</name>
    <dbReference type="NCBI Taxonomy" id="748909"/>
    <lineage>
        <taxon>Bacteria</taxon>
        <taxon>Bacillati</taxon>
        <taxon>Actinomycetota</taxon>
        <taxon>Actinomycetes</taxon>
        <taxon>Propionibacteriales</taxon>
        <taxon>Nocardioidaceae</taxon>
        <taxon>Nocardioides</taxon>
    </lineage>
</organism>
<evidence type="ECO:0000313" key="17">
    <source>
        <dbReference type="EMBL" id="PKH43449.1"/>
    </source>
</evidence>
<keyword evidence="12" id="KW-0326">Glycosidase</keyword>
<comment type="similarity">
    <text evidence="1">Belongs to the FPG family.</text>
</comment>
<dbReference type="InterPro" id="IPR035937">
    <property type="entry name" value="FPG_N"/>
</dbReference>
<keyword evidence="7" id="KW-0862">Zinc</keyword>
<evidence type="ECO:0000256" key="8">
    <source>
        <dbReference type="ARBA" id="ARBA00023125"/>
    </source>
</evidence>
<feature type="domain" description="FPG-type" evidence="15">
    <location>
        <begin position="229"/>
        <end position="268"/>
    </location>
</feature>
<evidence type="ECO:0000256" key="3">
    <source>
        <dbReference type="ARBA" id="ARBA00022723"/>
    </source>
</evidence>
<dbReference type="Gene3D" id="1.10.8.50">
    <property type="match status" value="1"/>
</dbReference>
<dbReference type="Pfam" id="PF01149">
    <property type="entry name" value="Fapy_DNA_glyco"/>
    <property type="match status" value="1"/>
</dbReference>
<dbReference type="InterPro" id="IPR015886">
    <property type="entry name" value="H2TH_FPG"/>
</dbReference>
<sequence>MPEGDSVWKLARRLDRQLTGHTIERSDFRTPRLATRDVSGRTVLGHHTHGKHLLTRLSAIGTSPAATLHSHLRMDGSWSTLAPGKHLPARLQPHVRLVLALDDARTVQGIRLHDLDLVPTDREADLVGHLGPDPLREDWDAAEAVRRLAREPQQPLVSALLDQRAMAGLGNLWANELAFLTGVSPWTPVGEVDLGRLVERAATMLRHSATVEGAYQVTTGSSARGDDHWVTGRQRRGCRRCGGPISVTAEVPGDAANRRTWWCPACQPGPGPDARVGVRPDVGSGVRPGATGARPRRSTRSSRGRR</sequence>
<protein>
    <recommendedName>
        <fullName evidence="2">DNA-(apurinic or apyrimidinic site) lyase</fullName>
        <ecNumber evidence="2">4.2.99.18</ecNumber>
    </recommendedName>
</protein>
<evidence type="ECO:0000256" key="10">
    <source>
        <dbReference type="ARBA" id="ARBA00023239"/>
    </source>
</evidence>
<name>A0A1I1AEJ4_9ACTN</name>
<dbReference type="InterPro" id="IPR044090">
    <property type="entry name" value="Nei2_N"/>
</dbReference>
<evidence type="ECO:0000313" key="18">
    <source>
        <dbReference type="EMBL" id="SFB34918.1"/>
    </source>
</evidence>
<dbReference type="Proteomes" id="UP000199113">
    <property type="component" value="Unassembled WGS sequence"/>
</dbReference>
<keyword evidence="9" id="KW-0234">DNA repair</keyword>
<dbReference type="SUPFAM" id="SSF81624">
    <property type="entry name" value="N-terminal domain of MutM-like DNA repair proteins"/>
    <property type="match status" value="1"/>
</dbReference>
<dbReference type="PROSITE" id="PS51066">
    <property type="entry name" value="ZF_FPG_2"/>
    <property type="match status" value="1"/>
</dbReference>
<dbReference type="SUPFAM" id="SSF46946">
    <property type="entry name" value="S13-like H2TH domain"/>
    <property type="match status" value="1"/>
</dbReference>
<dbReference type="InterPro" id="IPR000214">
    <property type="entry name" value="Znf_DNA_glyclase/AP_lyase"/>
</dbReference>
<accession>A0A1I1AEJ4</accession>
<dbReference type="PANTHER" id="PTHR42697:SF1">
    <property type="entry name" value="ENDONUCLEASE 8"/>
    <property type="match status" value="1"/>
</dbReference>
<evidence type="ECO:0000313" key="19">
    <source>
        <dbReference type="Proteomes" id="UP000199113"/>
    </source>
</evidence>